<feature type="compositionally biased region" description="Polar residues" evidence="1">
    <location>
        <begin position="377"/>
        <end position="386"/>
    </location>
</feature>
<reference evidence="2" key="1">
    <citation type="submission" date="2014-12" db="EMBL/GenBank/DDBJ databases">
        <title>Insight into the proteome of Arion vulgaris.</title>
        <authorList>
            <person name="Aradska J."/>
            <person name="Bulat T."/>
            <person name="Smidak R."/>
            <person name="Sarate P."/>
            <person name="Gangsoo J."/>
            <person name="Sialana F."/>
            <person name="Bilban M."/>
            <person name="Lubec G."/>
        </authorList>
    </citation>
    <scope>NUCLEOTIDE SEQUENCE</scope>
    <source>
        <tissue evidence="2">Skin</tissue>
    </source>
</reference>
<feature type="compositionally biased region" description="Basic and acidic residues" evidence="1">
    <location>
        <begin position="305"/>
        <end position="330"/>
    </location>
</feature>
<dbReference type="AlphaFoldDB" id="A0A0B6ZVW6"/>
<feature type="region of interest" description="Disordered" evidence="1">
    <location>
        <begin position="235"/>
        <end position="386"/>
    </location>
</feature>
<evidence type="ECO:0000313" key="2">
    <source>
        <dbReference type="EMBL" id="CEK72467.1"/>
    </source>
</evidence>
<accession>A0A0B6ZVW6</accession>
<feature type="compositionally biased region" description="Polar residues" evidence="1">
    <location>
        <begin position="165"/>
        <end position="176"/>
    </location>
</feature>
<feature type="compositionally biased region" description="Basic and acidic residues" evidence="1">
    <location>
        <begin position="363"/>
        <end position="375"/>
    </location>
</feature>
<name>A0A0B6ZVW6_9EUPU</name>
<feature type="compositionally biased region" description="Polar residues" evidence="1">
    <location>
        <begin position="264"/>
        <end position="278"/>
    </location>
</feature>
<organism evidence="2">
    <name type="scientific">Arion vulgaris</name>
    <dbReference type="NCBI Taxonomy" id="1028688"/>
    <lineage>
        <taxon>Eukaryota</taxon>
        <taxon>Metazoa</taxon>
        <taxon>Spiralia</taxon>
        <taxon>Lophotrochozoa</taxon>
        <taxon>Mollusca</taxon>
        <taxon>Gastropoda</taxon>
        <taxon>Heterobranchia</taxon>
        <taxon>Euthyneura</taxon>
        <taxon>Panpulmonata</taxon>
        <taxon>Eupulmonata</taxon>
        <taxon>Stylommatophora</taxon>
        <taxon>Helicina</taxon>
        <taxon>Arionoidea</taxon>
        <taxon>Arionidae</taxon>
        <taxon>Arion</taxon>
    </lineage>
</organism>
<dbReference type="EMBL" id="HACG01025602">
    <property type="protein sequence ID" value="CEK72467.1"/>
    <property type="molecule type" value="Transcribed_RNA"/>
</dbReference>
<protein>
    <submittedName>
        <fullName evidence="2">Uncharacterized protein</fullName>
    </submittedName>
</protein>
<feature type="non-terminal residue" evidence="2">
    <location>
        <position position="1"/>
    </location>
</feature>
<sequence length="386" mass="43494">GQSHGEMIRLHYIDRTESWRDGHVTYLLIKHVCSLPTLPPVEDENMSIPCEFCEAEVPLNIYILHMDSCPQALQRRAADLNNEQVPVQQISSKAAIPVINNLRPLNFSPEYHTAPDDDDDVMLPCEFCQEMFPSDLIIPHQSVCQADGVLTPRATTPPRHPSNVALRQQPSNQMSFKPSIRSPPKHHNDPNEADFLGQDDNSEIANGDLSNCRLQKFKESSSNKYSPAYNRFDEALTRPPRRSARQHSVPSVDTTEPRRESRSVQRTRASLSQLLQEDTSPEALDLVETKKEPVALGGYGGHNINRAEPKERKTKVDSRTVVRRLEESRQKPAQGSSGRRSLPQTALNTPSGDQTSQPSRTRQRADHVFSPELRLKPNSTTLPKKR</sequence>
<gene>
    <name evidence="2" type="primary">ORF82518</name>
</gene>
<feature type="compositionally biased region" description="Polar residues" evidence="1">
    <location>
        <begin position="331"/>
        <end position="360"/>
    </location>
</feature>
<feature type="region of interest" description="Disordered" evidence="1">
    <location>
        <begin position="150"/>
        <end position="206"/>
    </location>
</feature>
<evidence type="ECO:0000256" key="1">
    <source>
        <dbReference type="SAM" id="MobiDB-lite"/>
    </source>
</evidence>
<proteinExistence type="predicted"/>